<dbReference type="AlphaFoldDB" id="A0A9P5YN64"/>
<gene>
    <name evidence="2" type="ORF">BDN70DRAFT_818921</name>
</gene>
<dbReference type="Gene3D" id="1.20.1250.20">
    <property type="entry name" value="MFS general substrate transporter like domains"/>
    <property type="match status" value="1"/>
</dbReference>
<organism evidence="2 3">
    <name type="scientific">Pholiota conissans</name>
    <dbReference type="NCBI Taxonomy" id="109636"/>
    <lineage>
        <taxon>Eukaryota</taxon>
        <taxon>Fungi</taxon>
        <taxon>Dikarya</taxon>
        <taxon>Basidiomycota</taxon>
        <taxon>Agaricomycotina</taxon>
        <taxon>Agaricomycetes</taxon>
        <taxon>Agaricomycetidae</taxon>
        <taxon>Agaricales</taxon>
        <taxon>Agaricineae</taxon>
        <taxon>Strophariaceae</taxon>
        <taxon>Pholiota</taxon>
    </lineage>
</organism>
<keyword evidence="3" id="KW-1185">Reference proteome</keyword>
<accession>A0A9P5YN64</accession>
<keyword evidence="1" id="KW-1133">Transmembrane helix</keyword>
<keyword evidence="1" id="KW-0472">Membrane</keyword>
<keyword evidence="1" id="KW-0812">Transmembrane</keyword>
<sequence>LGYNGSSDSPWNHLFKISMGEIIVAALGFMPGYYASTLTVEILGRKWIPLQGFMLAGLFHVYLLIPSFLGILVGCFHMLSKAAFIIRFSFLQFFNLSANTTAYMCLLLSPFLSSCIDLHVPSYLNLNAT</sequence>
<evidence type="ECO:0000256" key="1">
    <source>
        <dbReference type="SAM" id="Phobius"/>
    </source>
</evidence>
<evidence type="ECO:0000313" key="3">
    <source>
        <dbReference type="Proteomes" id="UP000807469"/>
    </source>
</evidence>
<feature type="non-terminal residue" evidence="2">
    <location>
        <position position="1"/>
    </location>
</feature>
<feature type="transmembrane region" description="Helical" evidence="1">
    <location>
        <begin position="14"/>
        <end position="35"/>
    </location>
</feature>
<comment type="caution">
    <text evidence="2">The sequence shown here is derived from an EMBL/GenBank/DDBJ whole genome shotgun (WGS) entry which is preliminary data.</text>
</comment>
<dbReference type="EMBL" id="MU155559">
    <property type="protein sequence ID" value="KAF9472242.1"/>
    <property type="molecule type" value="Genomic_DNA"/>
</dbReference>
<dbReference type="Proteomes" id="UP000807469">
    <property type="component" value="Unassembled WGS sequence"/>
</dbReference>
<dbReference type="OrthoDB" id="3033099at2759"/>
<evidence type="ECO:0000313" key="2">
    <source>
        <dbReference type="EMBL" id="KAF9472242.1"/>
    </source>
</evidence>
<reference evidence="2" key="1">
    <citation type="submission" date="2020-11" db="EMBL/GenBank/DDBJ databases">
        <authorList>
            <consortium name="DOE Joint Genome Institute"/>
            <person name="Ahrendt S."/>
            <person name="Riley R."/>
            <person name="Andreopoulos W."/>
            <person name="Labutti K."/>
            <person name="Pangilinan J."/>
            <person name="Ruiz-Duenas F.J."/>
            <person name="Barrasa J.M."/>
            <person name="Sanchez-Garcia M."/>
            <person name="Camarero S."/>
            <person name="Miyauchi S."/>
            <person name="Serrano A."/>
            <person name="Linde D."/>
            <person name="Babiker R."/>
            <person name="Drula E."/>
            <person name="Ayuso-Fernandez I."/>
            <person name="Pacheco R."/>
            <person name="Padilla G."/>
            <person name="Ferreira P."/>
            <person name="Barriuso J."/>
            <person name="Kellner H."/>
            <person name="Castanera R."/>
            <person name="Alfaro M."/>
            <person name="Ramirez L."/>
            <person name="Pisabarro A.G."/>
            <person name="Kuo A."/>
            <person name="Tritt A."/>
            <person name="Lipzen A."/>
            <person name="He G."/>
            <person name="Yan M."/>
            <person name="Ng V."/>
            <person name="Cullen D."/>
            <person name="Martin F."/>
            <person name="Rosso M.-N."/>
            <person name="Henrissat B."/>
            <person name="Hibbett D."/>
            <person name="Martinez A.T."/>
            <person name="Grigoriev I.V."/>
        </authorList>
    </citation>
    <scope>NUCLEOTIDE SEQUENCE</scope>
    <source>
        <strain evidence="2">CIRM-BRFM 674</strain>
    </source>
</reference>
<proteinExistence type="predicted"/>
<protein>
    <submittedName>
        <fullName evidence="2">Uncharacterized protein</fullName>
    </submittedName>
</protein>
<dbReference type="InterPro" id="IPR036259">
    <property type="entry name" value="MFS_trans_sf"/>
</dbReference>
<name>A0A9P5YN64_9AGAR</name>